<gene>
    <name evidence="1" type="ORF">OCH7691_03932</name>
</gene>
<accession>A0A1Y5TWW7</accession>
<proteinExistence type="predicted"/>
<protein>
    <submittedName>
        <fullName evidence="1">Uncharacterized protein</fullName>
    </submittedName>
</protein>
<dbReference type="InParanoid" id="A0A1Y5TWW7"/>
<keyword evidence="2" id="KW-1185">Reference proteome</keyword>
<organism evidence="1 2">
    <name type="scientific">Oceanibacterium hippocampi</name>
    <dbReference type="NCBI Taxonomy" id="745714"/>
    <lineage>
        <taxon>Bacteria</taxon>
        <taxon>Pseudomonadati</taxon>
        <taxon>Pseudomonadota</taxon>
        <taxon>Alphaproteobacteria</taxon>
        <taxon>Sneathiellales</taxon>
        <taxon>Sneathiellaceae</taxon>
        <taxon>Oceanibacterium</taxon>
    </lineage>
</organism>
<evidence type="ECO:0000313" key="1">
    <source>
        <dbReference type="EMBL" id="SLN75719.1"/>
    </source>
</evidence>
<reference evidence="1 2" key="1">
    <citation type="submission" date="2017-03" db="EMBL/GenBank/DDBJ databases">
        <authorList>
            <person name="Afonso C.L."/>
            <person name="Miller P.J."/>
            <person name="Scott M.A."/>
            <person name="Spackman E."/>
            <person name="Goraichik I."/>
            <person name="Dimitrov K.M."/>
            <person name="Suarez D.L."/>
            <person name="Swayne D.E."/>
        </authorList>
    </citation>
    <scope>NUCLEOTIDE SEQUENCE [LARGE SCALE GENOMIC DNA]</scope>
    <source>
        <strain evidence="1 2">CECT 7691</strain>
    </source>
</reference>
<dbReference type="AlphaFoldDB" id="A0A1Y5TWW7"/>
<sequence>MVIYPICHHATPRSVAARYFLTVSLAFLFLAGIAGPGPALAAEPAALVVDLQGSVSPEVEPFSELAEGDRLTLADDGEIIIMHYAACVESHYRGGEVTIGALGIETTGESVSETSVECPRKVMLAEGANKVASVVLRGGESVTVVNARPVFIFLAEGIERIEIRREGLAVGTLEVANRFARWPEGTAPLSVGAGYEIAFIGGKATQTAAASVAGDAGVTIVQPQD</sequence>
<dbReference type="EMBL" id="FWFR01000004">
    <property type="protein sequence ID" value="SLN75719.1"/>
    <property type="molecule type" value="Genomic_DNA"/>
</dbReference>
<dbReference type="Proteomes" id="UP000193200">
    <property type="component" value="Unassembled WGS sequence"/>
</dbReference>
<name>A0A1Y5TWW7_9PROT</name>
<evidence type="ECO:0000313" key="2">
    <source>
        <dbReference type="Proteomes" id="UP000193200"/>
    </source>
</evidence>